<dbReference type="Pfam" id="PF00041">
    <property type="entry name" value="fn3"/>
    <property type="match status" value="1"/>
</dbReference>
<evidence type="ECO:0000259" key="2">
    <source>
        <dbReference type="PROSITE" id="PS50853"/>
    </source>
</evidence>
<sequence length="1021" mass="116559">MKKYLTKKIVTVTSALAIAISGVNVPNMSNYSYAAEAQKLNVLRKSPGWTFGLYMCGNNLEQELGSASADLVEILKANVPKEFSENNNIIVGTGGAIAWHFKDIYSNYLMEEKGLSEKEVDQIIPEEIDSSKLSLYRVNYNHKYKADDGSVKEIPTIEHIKDIADYDPALVKEIQDFYGSYEFDEAEVEKNKFSKGKRDSKNSKDESDVPKEYDDEKYANMGAVKYIREFLNELDTNYAAEHMAIDLWNHGGGITGGVCYDQYTENPITLGELKQVLKERAEDGYEKYDLIGYDACFMSNYESWVNLAPYAKVGVGALTSEFGDGWYYTPFIEKLANNYSNESYDGKRLGADIVKAHKDYYGYDGILMKDMWENAYEGEGEYSEEFLDDANYYLEDETLCAVDLEKIAQTAIKFSEFGDDLFKASVDEDSMKDILLQCSNVKPLDRDCSFVGISNLFDLLEENAPERIKELSDSPHTQYRIAAQGYEECLEDIKELRESITSSIISAYNGWETSRYNDSIAMSVFLPAEYAGDETAYFNVNDYMNYTIGDSYAKVMYMFSHNLTLDRDMFDFKDLPYDVHYNYDKNSGKYSFEMDQESAGYVENFSGYTYANVEGKKYLINCTNTEPWASEKNTFTMKPVCEYLTFGKGKPVYFDERNYLVEDDAILSYRCCHGFLNGVYGEFTFVKDMDSDRYVFDGFYADKDNENIVDEDELVVAELKVGDKIKLEVLEADKAMYCVTAEDYSNNTKKSYTDEYVIKASDMVEYTEHVGGKYDTDIEHLSKKKVLSPKFDVFKVEEKDVDLVLGYDLVIENFDGGYECFITDSKVYNVGKVNSFSNGEIKIEKKEFELTGEGITPKVEFVNSNLKEGVDYKVEYENNIGIGKARVVIKGMGTLEGLEDRIVEFDIVKIKNADGKIVYKTVIINTPDKTKVKLLKNNKKKSLKVSWKKIKGVSGYEVVVARDKKFTKGKKVKDVKKTSTIIKNLKKNKKYYVKVRAYKVDPNGKKVYGKYSDVKKIKIKK</sequence>
<dbReference type="InterPro" id="IPR005077">
    <property type="entry name" value="Peptidase_C11"/>
</dbReference>
<dbReference type="InterPro" id="IPR013783">
    <property type="entry name" value="Ig-like_fold"/>
</dbReference>
<dbReference type="InterPro" id="IPR003961">
    <property type="entry name" value="FN3_dom"/>
</dbReference>
<dbReference type="PROSITE" id="PS50853">
    <property type="entry name" value="FN3"/>
    <property type="match status" value="1"/>
</dbReference>
<dbReference type="SUPFAM" id="SSF49265">
    <property type="entry name" value="Fibronectin type III"/>
    <property type="match status" value="1"/>
</dbReference>
<dbReference type="Proteomes" id="UP000190814">
    <property type="component" value="Unassembled WGS sequence"/>
</dbReference>
<gene>
    <name evidence="3" type="ORF">SAMN02745111_02187</name>
</gene>
<protein>
    <recommendedName>
        <fullName evidence="2">Fibronectin type-III domain-containing protein</fullName>
    </recommendedName>
</protein>
<dbReference type="Pfam" id="PF03415">
    <property type="entry name" value="Peptidase_C11"/>
    <property type="match status" value="1"/>
</dbReference>
<dbReference type="PANTHER" id="PTHR37835">
    <property type="entry name" value="ALPHA-CLOSTRIPAIN"/>
    <property type="match status" value="1"/>
</dbReference>
<dbReference type="EMBL" id="FUXZ01000015">
    <property type="protein sequence ID" value="SKA71261.1"/>
    <property type="molecule type" value="Genomic_DNA"/>
</dbReference>
<proteinExistence type="predicted"/>
<evidence type="ECO:0000313" key="3">
    <source>
        <dbReference type="EMBL" id="SKA71261.1"/>
    </source>
</evidence>
<evidence type="ECO:0000313" key="4">
    <source>
        <dbReference type="Proteomes" id="UP000190814"/>
    </source>
</evidence>
<dbReference type="InterPro" id="IPR036116">
    <property type="entry name" value="FN3_sf"/>
</dbReference>
<name>A0A1T4W3F8_9FIRM</name>
<dbReference type="Gene3D" id="2.60.40.10">
    <property type="entry name" value="Immunoglobulins"/>
    <property type="match status" value="1"/>
</dbReference>
<feature type="domain" description="Fibronectin type-III" evidence="2">
    <location>
        <begin position="926"/>
        <end position="1021"/>
    </location>
</feature>
<keyword evidence="4" id="KW-1185">Reference proteome</keyword>
<dbReference type="PANTHER" id="PTHR37835:SF1">
    <property type="entry name" value="ALPHA-CLOSTRIPAIN"/>
    <property type="match status" value="1"/>
</dbReference>
<dbReference type="RefSeq" id="WP_078767013.1">
    <property type="nucleotide sequence ID" value="NZ_FUXZ01000015.1"/>
</dbReference>
<accession>A0A1T4W3F8</accession>
<reference evidence="3 4" key="1">
    <citation type="submission" date="2017-02" db="EMBL/GenBank/DDBJ databases">
        <authorList>
            <person name="Peterson S.W."/>
        </authorList>
    </citation>
    <scope>NUCLEOTIDE SEQUENCE [LARGE SCALE GENOMIC DNA]</scope>
    <source>
        <strain evidence="3 4">ATCC 35992</strain>
    </source>
</reference>
<feature type="region of interest" description="Disordered" evidence="1">
    <location>
        <begin position="192"/>
        <end position="213"/>
    </location>
</feature>
<dbReference type="Gene3D" id="3.40.50.11970">
    <property type="match status" value="1"/>
</dbReference>
<organism evidence="3 4">
    <name type="scientific">Eubacterium uniforme</name>
    <dbReference type="NCBI Taxonomy" id="39495"/>
    <lineage>
        <taxon>Bacteria</taxon>
        <taxon>Bacillati</taxon>
        <taxon>Bacillota</taxon>
        <taxon>Clostridia</taxon>
        <taxon>Eubacteriales</taxon>
        <taxon>Eubacteriaceae</taxon>
        <taxon>Eubacterium</taxon>
    </lineage>
</organism>
<dbReference type="OrthoDB" id="1775889at2"/>
<dbReference type="STRING" id="39495.SAMN02745111_02187"/>
<evidence type="ECO:0000256" key="1">
    <source>
        <dbReference type="SAM" id="MobiDB-lite"/>
    </source>
</evidence>
<dbReference type="AlphaFoldDB" id="A0A1T4W3F8"/>